<dbReference type="eggNOG" id="ENOG502QSTY">
    <property type="taxonomic scope" value="Eukaryota"/>
</dbReference>
<dbReference type="STRING" id="4536.A0A0E0HTS8"/>
<keyword evidence="3" id="KW-1185">Reference proteome</keyword>
<dbReference type="Proteomes" id="UP000006591">
    <property type="component" value="Chromosome 6"/>
</dbReference>
<dbReference type="AlphaFoldDB" id="A0A0E0HTS8"/>
<dbReference type="OMA" id="FMFEFIQ"/>
<organism evidence="2">
    <name type="scientific">Oryza nivara</name>
    <name type="common">Indian wild rice</name>
    <name type="synonym">Oryza sativa f. spontanea</name>
    <dbReference type="NCBI Taxonomy" id="4536"/>
    <lineage>
        <taxon>Eukaryota</taxon>
        <taxon>Viridiplantae</taxon>
        <taxon>Streptophyta</taxon>
        <taxon>Embryophyta</taxon>
        <taxon>Tracheophyta</taxon>
        <taxon>Spermatophyta</taxon>
        <taxon>Magnoliopsida</taxon>
        <taxon>Liliopsida</taxon>
        <taxon>Poales</taxon>
        <taxon>Poaceae</taxon>
        <taxon>BOP clade</taxon>
        <taxon>Oryzoideae</taxon>
        <taxon>Oryzeae</taxon>
        <taxon>Oryzinae</taxon>
        <taxon>Oryza</taxon>
    </lineage>
</organism>
<feature type="region of interest" description="Disordered" evidence="1">
    <location>
        <begin position="1"/>
        <end position="20"/>
    </location>
</feature>
<dbReference type="InterPro" id="IPR009439">
    <property type="entry name" value="RCC_reductase"/>
</dbReference>
<protein>
    <recommendedName>
        <fullName evidence="4">Red chlorophyll catabolite reductase</fullName>
    </recommendedName>
</protein>
<dbReference type="GO" id="GO:0015996">
    <property type="term" value="P:chlorophyll catabolic process"/>
    <property type="evidence" value="ECO:0007669"/>
    <property type="project" value="TreeGrafter"/>
</dbReference>
<dbReference type="Pfam" id="PF06405">
    <property type="entry name" value="RCC_reductase"/>
    <property type="match status" value="1"/>
</dbReference>
<dbReference type="EnsemblPlants" id="ONIVA06G25620.1">
    <property type="protein sequence ID" value="ONIVA06G25620.1"/>
    <property type="gene ID" value="ONIVA06G25620"/>
</dbReference>
<dbReference type="HOGENOM" id="CLU_073200_0_0_1"/>
<dbReference type="PANTHER" id="PTHR34685:SF1">
    <property type="entry name" value="OS10G0389300 PROTEIN"/>
    <property type="match status" value="1"/>
</dbReference>
<name>A0A0E0HTS8_ORYNI</name>
<dbReference type="PANTHER" id="PTHR34685">
    <property type="entry name" value="RED CHLOROPHYLL CATABOLITE REDUCTASE, CHLOROPLASTIC"/>
    <property type="match status" value="1"/>
</dbReference>
<dbReference type="GO" id="GO:0009507">
    <property type="term" value="C:chloroplast"/>
    <property type="evidence" value="ECO:0007669"/>
    <property type="project" value="TreeGrafter"/>
</dbReference>
<dbReference type="Gramene" id="ONIVA06G25620.1">
    <property type="protein sequence ID" value="ONIVA06G25620.1"/>
    <property type="gene ID" value="ONIVA06G25620"/>
</dbReference>
<evidence type="ECO:0000313" key="3">
    <source>
        <dbReference type="Proteomes" id="UP000006591"/>
    </source>
</evidence>
<sequence>MLPAPTSCCRAAPPPSRPSCLSPAAAAAARRRRMAAVRSAAASASRVSREEAVARMPPLAHREVMLAVAGEAEARLGARLLPSEVPADVAWFGNAAGDAVGSVDVRRGAPGSSIAFMLEAWFHRELPGGGGGAIDITALIVNLNGATDAPHLVMEFIQGGPASLIVLLDLLPRVDLPLHPSYIHRYYAATGLDARARRRVAGLVPQSRPYVSPSLLVRSLWSPAAVVADVQCGEGPGGAAALDGIVRGELAATAMDVLGVWLEHCAGGGGGGEMEAAERERMVARDRKVAAAELEVNLAANLPRMFDAGVADRVVAEIRKAFMGS</sequence>
<accession>A0A0E0HTS8</accession>
<evidence type="ECO:0000313" key="2">
    <source>
        <dbReference type="EnsemblPlants" id="ONIVA06G25620.1"/>
    </source>
</evidence>
<dbReference type="GO" id="GO:0051743">
    <property type="term" value="F:red chlorophyll catabolite reductase activity"/>
    <property type="evidence" value="ECO:0007669"/>
    <property type="project" value="InterPro"/>
</dbReference>
<evidence type="ECO:0000256" key="1">
    <source>
        <dbReference type="SAM" id="MobiDB-lite"/>
    </source>
</evidence>
<proteinExistence type="predicted"/>
<reference evidence="2" key="2">
    <citation type="submission" date="2018-04" db="EMBL/GenBank/DDBJ databases">
        <title>OnivRS2 (Oryza nivara Reference Sequence Version 2).</title>
        <authorList>
            <person name="Zhang J."/>
            <person name="Kudrna D."/>
            <person name="Lee S."/>
            <person name="Talag J."/>
            <person name="Rajasekar S."/>
            <person name="Welchert J."/>
            <person name="Hsing Y.-I."/>
            <person name="Wing R.A."/>
        </authorList>
    </citation>
    <scope>NUCLEOTIDE SEQUENCE [LARGE SCALE GENOMIC DNA]</scope>
    <source>
        <strain evidence="2">SL10</strain>
    </source>
</reference>
<evidence type="ECO:0008006" key="4">
    <source>
        <dbReference type="Google" id="ProtNLM"/>
    </source>
</evidence>
<dbReference type="Gene3D" id="3.40.1500.20">
    <property type="match status" value="1"/>
</dbReference>
<reference evidence="2" key="1">
    <citation type="submission" date="2015-04" db="UniProtKB">
        <authorList>
            <consortium name="EnsemblPlants"/>
        </authorList>
    </citation>
    <scope>IDENTIFICATION</scope>
    <source>
        <strain evidence="2">SL10</strain>
    </source>
</reference>